<dbReference type="PANTHER" id="PTHR40780">
    <property type="entry name" value="DUF3669 DOMAIN-CONTAINING PROTEIN"/>
    <property type="match status" value="1"/>
</dbReference>
<dbReference type="InterPro" id="IPR022137">
    <property type="entry name" value="Znf_prot_DUF3669"/>
</dbReference>
<gene>
    <name evidence="2" type="ORF">B0T11DRAFT_16426</name>
</gene>
<keyword evidence="3" id="KW-1185">Reference proteome</keyword>
<evidence type="ECO:0000313" key="3">
    <source>
        <dbReference type="Proteomes" id="UP000813385"/>
    </source>
</evidence>
<dbReference type="EMBL" id="JAGPXD010000001">
    <property type="protein sequence ID" value="KAH7376065.1"/>
    <property type="molecule type" value="Genomic_DNA"/>
</dbReference>
<name>A0A8K0TSP9_9PEZI</name>
<dbReference type="Pfam" id="PF12417">
    <property type="entry name" value="DUF3669"/>
    <property type="match status" value="1"/>
</dbReference>
<feature type="domain" description="DUF3669" evidence="1">
    <location>
        <begin position="250"/>
        <end position="311"/>
    </location>
</feature>
<protein>
    <submittedName>
        <fullName evidence="2">Zinc finger protein-domain-containing protein</fullName>
    </submittedName>
</protein>
<accession>A0A8K0TSP9</accession>
<dbReference type="Proteomes" id="UP000813385">
    <property type="component" value="Unassembled WGS sequence"/>
</dbReference>
<organism evidence="2 3">
    <name type="scientific">Plectosphaerella cucumerina</name>
    <dbReference type="NCBI Taxonomy" id="40658"/>
    <lineage>
        <taxon>Eukaryota</taxon>
        <taxon>Fungi</taxon>
        <taxon>Dikarya</taxon>
        <taxon>Ascomycota</taxon>
        <taxon>Pezizomycotina</taxon>
        <taxon>Sordariomycetes</taxon>
        <taxon>Hypocreomycetidae</taxon>
        <taxon>Glomerellales</taxon>
        <taxon>Plectosphaerellaceae</taxon>
        <taxon>Plectosphaerella</taxon>
    </lineage>
</organism>
<evidence type="ECO:0000259" key="1">
    <source>
        <dbReference type="Pfam" id="PF12417"/>
    </source>
</evidence>
<reference evidence="2" key="1">
    <citation type="journal article" date="2021" name="Nat. Commun.">
        <title>Genetic determinants of endophytism in the Arabidopsis root mycobiome.</title>
        <authorList>
            <person name="Mesny F."/>
            <person name="Miyauchi S."/>
            <person name="Thiergart T."/>
            <person name="Pickel B."/>
            <person name="Atanasova L."/>
            <person name="Karlsson M."/>
            <person name="Huettel B."/>
            <person name="Barry K.W."/>
            <person name="Haridas S."/>
            <person name="Chen C."/>
            <person name="Bauer D."/>
            <person name="Andreopoulos W."/>
            <person name="Pangilinan J."/>
            <person name="LaButti K."/>
            <person name="Riley R."/>
            <person name="Lipzen A."/>
            <person name="Clum A."/>
            <person name="Drula E."/>
            <person name="Henrissat B."/>
            <person name="Kohler A."/>
            <person name="Grigoriev I.V."/>
            <person name="Martin F.M."/>
            <person name="Hacquard S."/>
        </authorList>
    </citation>
    <scope>NUCLEOTIDE SEQUENCE</scope>
    <source>
        <strain evidence="2">MPI-CAGE-AT-0016</strain>
    </source>
</reference>
<dbReference type="PANTHER" id="PTHR40780:SF3">
    <property type="entry name" value="DUF3669 DOMAIN-CONTAINING PROTEIN"/>
    <property type="match status" value="1"/>
</dbReference>
<evidence type="ECO:0000313" key="2">
    <source>
        <dbReference type="EMBL" id="KAH7376065.1"/>
    </source>
</evidence>
<sequence>MATTPSHATFLLNSTCALRRIGAGHCGSVWANPEDDAGSVVKREDGGPGRSLSNDYTIHRRLLESLRGFDVSSIESQINIPSNPTFVRQDDPFWDQVLANLPVGYTACNGLISERIPSMPRSSRNLLIEKYCTASLSEKISKDKNNDDCIIRPYLGRRRHNREGASTSRFAAFTLRNYPLNADQMEELGLDMPRYARAMGDALAFMHWKVGIDANDVEFVLAPKRSTMQGTNCTLGGALFPEGCLDEHALWILDFDCCRLITMDDEGIDRCVAAYYRNDPFYPRPGKQDVTDVKTWEAFREQYLSRSGALLLGREEKVTGLPARFIQQLVLRVDDFKSGRHNGQVGR</sequence>
<dbReference type="OrthoDB" id="2993351at2759"/>
<comment type="caution">
    <text evidence="2">The sequence shown here is derived from an EMBL/GenBank/DDBJ whole genome shotgun (WGS) entry which is preliminary data.</text>
</comment>
<proteinExistence type="predicted"/>
<dbReference type="AlphaFoldDB" id="A0A8K0TSP9"/>